<reference evidence="11 12" key="1">
    <citation type="submission" date="2019-10" db="EMBL/GenBank/DDBJ databases">
        <title>Whole-genome sequence of the purple nonsulfur photosynthetic bacterium Rhodocyclus tenuis.</title>
        <authorList>
            <person name="Kyndt J.A."/>
            <person name="Meyer T.E."/>
        </authorList>
    </citation>
    <scope>NUCLEOTIDE SEQUENCE [LARGE SCALE GENOMIC DNA]</scope>
    <source>
        <strain evidence="11 12">DSM 110</strain>
    </source>
</reference>
<dbReference type="AlphaFoldDB" id="A0A6L5K151"/>
<feature type="active site" evidence="6 7">
    <location>
        <position position="172"/>
    </location>
</feature>
<dbReference type="GO" id="GO:0000156">
    <property type="term" value="F:phosphorelay response regulator activity"/>
    <property type="evidence" value="ECO:0007669"/>
    <property type="project" value="InterPro"/>
</dbReference>
<sequence length="360" mass="38753">MIKLLIVDDSALMRRQLNTLFSAEGDFEIRLARNGREALDENLNFQPDVITLDINMPEMDGLTALSLLMAQRAAPVVMVSSLTDKGALATFEALNLGAVDYVAKPGGTISLSIKEISDLLIGKVRAAARARLKNARPASLAHRLREERTRATARPLPRSFAGGDGLVLIGVSTGGPRTLEDILPLLPAEFPWPIIVAQHMPASFTRPFAERLDGMCALRVVEAAKPMPVEPGVVYIGKGGADVALSRRAGRLTLLAKPEDGRFLWHPSVELLGRTALEHVEPAQLIGVMLTGMGNDGAEAFTDIRRRGGRTIAESEESSVVFGMPAELIARKGASMVLPSDKIAVQLSAWAGRERSEPCL</sequence>
<dbReference type="PROSITE" id="PS50110">
    <property type="entry name" value="RESPONSE_REGULATORY"/>
    <property type="match status" value="1"/>
</dbReference>
<dbReference type="PIRSF" id="PIRSF000876">
    <property type="entry name" value="RR_chemtxs_CheB"/>
    <property type="match status" value="1"/>
</dbReference>
<dbReference type="EC" id="3.5.1.44" evidence="6"/>
<evidence type="ECO:0000256" key="6">
    <source>
        <dbReference type="HAMAP-Rule" id="MF_00099"/>
    </source>
</evidence>
<comment type="function">
    <text evidence="6">Involved in chemotaxis. Part of a chemotaxis signal transduction system that modulates chemotaxis in response to various stimuli. Catalyzes the demethylation of specific methylglutamate residues introduced into the chemoreceptors (methyl-accepting chemotaxis proteins or MCP) by CheR. Also mediates the irreversible deamidation of specific glutamine residues to glutamic acid.</text>
</comment>
<comment type="domain">
    <text evidence="6">Contains a C-terminal catalytic domain, and an N-terminal region which modulates catalytic activity.</text>
</comment>
<dbReference type="InterPro" id="IPR011006">
    <property type="entry name" value="CheY-like_superfamily"/>
</dbReference>
<feature type="domain" description="CheB-type methylesterase" evidence="10">
    <location>
        <begin position="155"/>
        <end position="354"/>
    </location>
</feature>
<evidence type="ECO:0000313" key="11">
    <source>
        <dbReference type="EMBL" id="MQY52580.1"/>
    </source>
</evidence>
<comment type="catalytic activity">
    <reaction evidence="6">
        <text>L-glutaminyl-[protein] + H2O = L-glutamyl-[protein] + NH4(+)</text>
        <dbReference type="Rhea" id="RHEA:16441"/>
        <dbReference type="Rhea" id="RHEA-COMP:10207"/>
        <dbReference type="Rhea" id="RHEA-COMP:10208"/>
        <dbReference type="ChEBI" id="CHEBI:15377"/>
        <dbReference type="ChEBI" id="CHEBI:28938"/>
        <dbReference type="ChEBI" id="CHEBI:29973"/>
        <dbReference type="ChEBI" id="CHEBI:30011"/>
        <dbReference type="EC" id="3.5.1.44"/>
    </reaction>
</comment>
<dbReference type="InterPro" id="IPR035909">
    <property type="entry name" value="CheB_C"/>
</dbReference>
<dbReference type="Gene3D" id="3.40.50.2300">
    <property type="match status" value="1"/>
</dbReference>
<dbReference type="GO" id="GO:0032259">
    <property type="term" value="P:methylation"/>
    <property type="evidence" value="ECO:0007669"/>
    <property type="project" value="UniProtKB-KW"/>
</dbReference>
<comment type="subcellular location">
    <subcellularLocation>
        <location evidence="6">Cytoplasm</location>
    </subcellularLocation>
</comment>
<feature type="active site" evidence="6 7">
    <location>
        <position position="199"/>
    </location>
</feature>
<dbReference type="GO" id="GO:0005737">
    <property type="term" value="C:cytoplasm"/>
    <property type="evidence" value="ECO:0007669"/>
    <property type="project" value="UniProtKB-SubCell"/>
</dbReference>
<keyword evidence="4 6" id="KW-0378">Hydrolase</keyword>
<evidence type="ECO:0000313" key="12">
    <source>
        <dbReference type="Proteomes" id="UP000480275"/>
    </source>
</evidence>
<comment type="catalytic activity">
    <reaction evidence="5 6">
        <text>[protein]-L-glutamate 5-O-methyl ester + H2O = L-glutamyl-[protein] + methanol + H(+)</text>
        <dbReference type="Rhea" id="RHEA:23236"/>
        <dbReference type="Rhea" id="RHEA-COMP:10208"/>
        <dbReference type="Rhea" id="RHEA-COMP:10311"/>
        <dbReference type="ChEBI" id="CHEBI:15377"/>
        <dbReference type="ChEBI" id="CHEBI:15378"/>
        <dbReference type="ChEBI" id="CHEBI:17790"/>
        <dbReference type="ChEBI" id="CHEBI:29973"/>
        <dbReference type="ChEBI" id="CHEBI:82795"/>
        <dbReference type="EC" id="3.1.1.61"/>
    </reaction>
</comment>
<dbReference type="Proteomes" id="UP000480275">
    <property type="component" value="Unassembled WGS sequence"/>
</dbReference>
<dbReference type="EMBL" id="WIXJ01000012">
    <property type="protein sequence ID" value="MQY52580.1"/>
    <property type="molecule type" value="Genomic_DNA"/>
</dbReference>
<dbReference type="PANTHER" id="PTHR42872:SF6">
    <property type="entry name" value="PROTEIN-GLUTAMATE METHYLESTERASE_PROTEIN-GLUTAMINE GLUTAMINASE"/>
    <property type="match status" value="1"/>
</dbReference>
<dbReference type="PANTHER" id="PTHR42872">
    <property type="entry name" value="PROTEIN-GLUTAMATE METHYLESTERASE/PROTEIN-GLUTAMINE GLUTAMINASE"/>
    <property type="match status" value="1"/>
</dbReference>
<name>A0A6L5K151_RHOTE</name>
<keyword evidence="3 6" id="KW-0597">Phosphoprotein</keyword>
<protein>
    <recommendedName>
        <fullName evidence="6">Protein-glutamate methylesterase/protein-glutamine glutaminase</fullName>
        <ecNumber evidence="6">3.1.1.61</ecNumber>
        <ecNumber evidence="6">3.5.1.44</ecNumber>
    </recommendedName>
</protein>
<dbReference type="Pfam" id="PF01339">
    <property type="entry name" value="CheB_methylest"/>
    <property type="match status" value="1"/>
</dbReference>
<evidence type="ECO:0000256" key="1">
    <source>
        <dbReference type="ARBA" id="ARBA00022490"/>
    </source>
</evidence>
<dbReference type="SUPFAM" id="SSF52738">
    <property type="entry name" value="Methylesterase CheB, C-terminal domain"/>
    <property type="match status" value="1"/>
</dbReference>
<gene>
    <name evidence="6 11" type="primary">cheB</name>
    <name evidence="11" type="ORF">GHK24_12430</name>
</gene>
<evidence type="ECO:0000256" key="7">
    <source>
        <dbReference type="PROSITE-ProRule" id="PRU00050"/>
    </source>
</evidence>
<keyword evidence="11" id="KW-0808">Transferase</keyword>
<accession>A0A6L5K151</accession>
<dbReference type="InterPro" id="IPR001789">
    <property type="entry name" value="Sig_transdc_resp-reg_receiver"/>
</dbReference>
<dbReference type="NCBIfam" id="NF001965">
    <property type="entry name" value="PRK00742.1"/>
    <property type="match status" value="1"/>
</dbReference>
<feature type="active site" evidence="6 7">
    <location>
        <position position="296"/>
    </location>
</feature>
<dbReference type="InterPro" id="IPR000673">
    <property type="entry name" value="Sig_transdc_resp-reg_Me-estase"/>
</dbReference>
<organism evidence="11 12">
    <name type="scientific">Rhodocyclus tenuis</name>
    <name type="common">Rhodospirillum tenue</name>
    <dbReference type="NCBI Taxonomy" id="1066"/>
    <lineage>
        <taxon>Bacteria</taxon>
        <taxon>Pseudomonadati</taxon>
        <taxon>Pseudomonadota</taxon>
        <taxon>Betaproteobacteria</taxon>
        <taxon>Rhodocyclales</taxon>
        <taxon>Rhodocyclaceae</taxon>
        <taxon>Rhodocyclus</taxon>
    </lineage>
</organism>
<dbReference type="GO" id="GO:0008168">
    <property type="term" value="F:methyltransferase activity"/>
    <property type="evidence" value="ECO:0007669"/>
    <property type="project" value="UniProtKB-KW"/>
</dbReference>
<dbReference type="OrthoDB" id="9801101at2"/>
<evidence type="ECO:0000256" key="8">
    <source>
        <dbReference type="PROSITE-ProRule" id="PRU00169"/>
    </source>
</evidence>
<evidence type="ECO:0000256" key="5">
    <source>
        <dbReference type="ARBA" id="ARBA00048267"/>
    </source>
</evidence>
<dbReference type="Pfam" id="PF00072">
    <property type="entry name" value="Response_reg"/>
    <property type="match status" value="1"/>
</dbReference>
<dbReference type="HAMAP" id="MF_00099">
    <property type="entry name" value="CheB_chemtxs"/>
    <property type="match status" value="1"/>
</dbReference>
<evidence type="ECO:0000256" key="3">
    <source>
        <dbReference type="ARBA" id="ARBA00022553"/>
    </source>
</evidence>
<keyword evidence="2 6" id="KW-0145">Chemotaxis</keyword>
<evidence type="ECO:0000259" key="10">
    <source>
        <dbReference type="PROSITE" id="PS50122"/>
    </source>
</evidence>
<keyword evidence="11" id="KW-0489">Methyltransferase</keyword>
<comment type="similarity">
    <text evidence="6">Belongs to the CheB family.</text>
</comment>
<comment type="caution">
    <text evidence="11">The sequence shown here is derived from an EMBL/GenBank/DDBJ whole genome shotgun (WGS) entry which is preliminary data.</text>
</comment>
<dbReference type="GO" id="GO:0008984">
    <property type="term" value="F:protein-glutamate methylesterase activity"/>
    <property type="evidence" value="ECO:0007669"/>
    <property type="project" value="UniProtKB-UniRule"/>
</dbReference>
<dbReference type="PROSITE" id="PS50122">
    <property type="entry name" value="CHEB"/>
    <property type="match status" value="1"/>
</dbReference>
<dbReference type="InterPro" id="IPR008248">
    <property type="entry name" value="CheB-like"/>
</dbReference>
<dbReference type="SMART" id="SM00448">
    <property type="entry name" value="REC"/>
    <property type="match status" value="1"/>
</dbReference>
<dbReference type="Gene3D" id="3.40.50.180">
    <property type="entry name" value="Methylesterase CheB, C-terminal domain"/>
    <property type="match status" value="1"/>
</dbReference>
<feature type="modified residue" description="4-aspartylphosphate" evidence="6 8">
    <location>
        <position position="53"/>
    </location>
</feature>
<dbReference type="EC" id="3.1.1.61" evidence="6"/>
<evidence type="ECO:0000256" key="4">
    <source>
        <dbReference type="ARBA" id="ARBA00022801"/>
    </source>
</evidence>
<proteinExistence type="inferred from homology"/>
<evidence type="ECO:0000259" key="9">
    <source>
        <dbReference type="PROSITE" id="PS50110"/>
    </source>
</evidence>
<dbReference type="GO" id="GO:0006935">
    <property type="term" value="P:chemotaxis"/>
    <property type="evidence" value="ECO:0007669"/>
    <property type="project" value="UniProtKB-UniRule"/>
</dbReference>
<evidence type="ECO:0000256" key="2">
    <source>
        <dbReference type="ARBA" id="ARBA00022500"/>
    </source>
</evidence>
<comment type="PTM">
    <text evidence="6">Phosphorylated by CheA. Phosphorylation of the N-terminal regulatory domain activates the methylesterase activity.</text>
</comment>
<feature type="domain" description="Response regulatory" evidence="9">
    <location>
        <begin position="3"/>
        <end position="119"/>
    </location>
</feature>
<dbReference type="CDD" id="cd17541">
    <property type="entry name" value="REC_CheB-like"/>
    <property type="match status" value="1"/>
</dbReference>
<dbReference type="SUPFAM" id="SSF52172">
    <property type="entry name" value="CheY-like"/>
    <property type="match status" value="1"/>
</dbReference>
<dbReference type="CDD" id="cd16432">
    <property type="entry name" value="CheB_Rec"/>
    <property type="match status" value="1"/>
</dbReference>
<dbReference type="GO" id="GO:0050568">
    <property type="term" value="F:protein-glutamine glutaminase activity"/>
    <property type="evidence" value="ECO:0007669"/>
    <property type="project" value="UniProtKB-UniRule"/>
</dbReference>
<keyword evidence="1 6" id="KW-0963">Cytoplasm</keyword>